<gene>
    <name evidence="2" type="ORF">J4N46_02985</name>
</gene>
<dbReference type="EMBL" id="JAGDYP010000002">
    <property type="protein sequence ID" value="MBO1883412.1"/>
    <property type="molecule type" value="Genomic_DNA"/>
</dbReference>
<evidence type="ECO:0000313" key="2">
    <source>
        <dbReference type="EMBL" id="MBO1883412.1"/>
    </source>
</evidence>
<proteinExistence type="predicted"/>
<protein>
    <submittedName>
        <fullName evidence="2">Uncharacterized protein</fullName>
    </submittedName>
</protein>
<feature type="transmembrane region" description="Helical" evidence="1">
    <location>
        <begin position="6"/>
        <end position="26"/>
    </location>
</feature>
<sequence>MVYYSILAVIVAYILYMLIRQGIANYKREKSIEELRDKWQAALVDEKQTREIIMGLVKSTYGETTVNAIEKNIYTEGMPNFLVKLALGRPQQVQSAVFRGATTERWHYKTLTLTFQNGRLIGWEDNNDNTRKAGI</sequence>
<keyword evidence="1" id="KW-1133">Transmembrane helix</keyword>
<accession>A0ABS3PW94</accession>
<keyword evidence="1" id="KW-0472">Membrane</keyword>
<reference evidence="2 3" key="1">
    <citation type="submission" date="2021-03" db="EMBL/GenBank/DDBJ databases">
        <title>Isolation and description of Capnocytophaga bilenii sp. nov., a novel Capnocytophaga species, isolated from a gingivitis subject.</title>
        <authorList>
            <person name="Antezack A."/>
            <person name="Monnet-Corti V."/>
            <person name="La Scola B."/>
        </authorList>
    </citation>
    <scope>NUCLEOTIDE SEQUENCE [LARGE SCALE GENOMIC DNA]</scope>
    <source>
        <strain evidence="2 3">Marseille-Q4570</strain>
    </source>
</reference>
<comment type="caution">
    <text evidence="2">The sequence shown here is derived from an EMBL/GenBank/DDBJ whole genome shotgun (WGS) entry which is preliminary data.</text>
</comment>
<organism evidence="2 3">
    <name type="scientific">Capnocytophaga bilenii</name>
    <dbReference type="NCBI Taxonomy" id="2819369"/>
    <lineage>
        <taxon>Bacteria</taxon>
        <taxon>Pseudomonadati</taxon>
        <taxon>Bacteroidota</taxon>
        <taxon>Flavobacteriia</taxon>
        <taxon>Flavobacteriales</taxon>
        <taxon>Flavobacteriaceae</taxon>
        <taxon>Capnocytophaga</taxon>
    </lineage>
</organism>
<keyword evidence="1" id="KW-0812">Transmembrane</keyword>
<name>A0ABS3PW94_9FLAO</name>
<keyword evidence="3" id="KW-1185">Reference proteome</keyword>
<evidence type="ECO:0000256" key="1">
    <source>
        <dbReference type="SAM" id="Phobius"/>
    </source>
</evidence>
<dbReference type="Proteomes" id="UP000681610">
    <property type="component" value="Unassembled WGS sequence"/>
</dbReference>
<evidence type="ECO:0000313" key="3">
    <source>
        <dbReference type="Proteomes" id="UP000681610"/>
    </source>
</evidence>
<dbReference type="RefSeq" id="WP_208058114.1">
    <property type="nucleotide sequence ID" value="NZ_CAUQMC010000001.1"/>
</dbReference>